<dbReference type="InterPro" id="IPR036457">
    <property type="entry name" value="PPM-type-like_dom_sf"/>
</dbReference>
<dbReference type="EMBL" id="JACBZS010000001">
    <property type="protein sequence ID" value="NYI69792.1"/>
    <property type="molecule type" value="Genomic_DNA"/>
</dbReference>
<comment type="caution">
    <text evidence="3">The sequence shown here is derived from an EMBL/GenBank/DDBJ whole genome shotgun (WGS) entry which is preliminary data.</text>
</comment>
<dbReference type="CDD" id="cd00143">
    <property type="entry name" value="PP2Cc"/>
    <property type="match status" value="1"/>
</dbReference>
<sequence length="425" mass="44112">MTKPAADAGVGAAPPTCPGCGAEVSPHESFCESCGHELDPTERAPERGLADAPINLSRSVRAHSVDLGFAGGEHARTCADCGGAVDVEGWCEVCGAKAPRARDRFGEAPADWLAGTSDLGVRHHRNEDALALAADDRPGSRGVLVVCDGVSTAPDSDRASLAAARAARDLMASTHRAGLGTAESRDAALVQLIVDAVATANAAVLGTAEDPAGADSAASCTFSAAMITDGLVTWGNLGDSRSYWLPDEGEPTQLSTDDSVAQARIAMGVDREEAENSPGAHAITKWLGADAPDLAPQTGQFRVPGPGWLLVCSDGLWNYASAADDLEAVVAELILADPARNHAPLRLSELLVEWARERGGRDNITAALARFGPQQWSGPTLPPPAVEASPLDPESDQATRPTRYAPDAPAGRRLTRHPQDATPQD</sequence>
<evidence type="ECO:0000259" key="2">
    <source>
        <dbReference type="PROSITE" id="PS51746"/>
    </source>
</evidence>
<protein>
    <submittedName>
        <fullName evidence="3">Serine/threonine protein phosphatase PrpC</fullName>
    </submittedName>
</protein>
<dbReference type="PROSITE" id="PS51746">
    <property type="entry name" value="PPM_2"/>
    <property type="match status" value="1"/>
</dbReference>
<reference evidence="3 4" key="1">
    <citation type="submission" date="2020-07" db="EMBL/GenBank/DDBJ databases">
        <title>Sequencing the genomes of 1000 actinobacteria strains.</title>
        <authorList>
            <person name="Klenk H.-P."/>
        </authorList>
    </citation>
    <scope>NUCLEOTIDE SEQUENCE [LARGE SCALE GENOMIC DNA]</scope>
    <source>
        <strain evidence="3 4">DSM 103164</strain>
    </source>
</reference>
<dbReference type="SMART" id="SM00332">
    <property type="entry name" value="PP2Cc"/>
    <property type="match status" value="1"/>
</dbReference>
<keyword evidence="4" id="KW-1185">Reference proteome</keyword>
<organism evidence="3 4">
    <name type="scientific">Naumannella cuiyingiana</name>
    <dbReference type="NCBI Taxonomy" id="1347891"/>
    <lineage>
        <taxon>Bacteria</taxon>
        <taxon>Bacillati</taxon>
        <taxon>Actinomycetota</taxon>
        <taxon>Actinomycetes</taxon>
        <taxon>Propionibacteriales</taxon>
        <taxon>Propionibacteriaceae</taxon>
        <taxon>Naumannella</taxon>
    </lineage>
</organism>
<evidence type="ECO:0000313" key="4">
    <source>
        <dbReference type="Proteomes" id="UP000527616"/>
    </source>
</evidence>
<gene>
    <name evidence="3" type="ORF">GGQ54_000352</name>
</gene>
<evidence type="ECO:0000256" key="1">
    <source>
        <dbReference type="SAM" id="MobiDB-lite"/>
    </source>
</evidence>
<dbReference type="Gene3D" id="3.60.40.10">
    <property type="entry name" value="PPM-type phosphatase domain"/>
    <property type="match status" value="1"/>
</dbReference>
<proteinExistence type="predicted"/>
<accession>A0A7Z0D6G9</accession>
<dbReference type="Proteomes" id="UP000527616">
    <property type="component" value="Unassembled WGS sequence"/>
</dbReference>
<feature type="domain" description="PPM-type phosphatase" evidence="2">
    <location>
        <begin position="113"/>
        <end position="371"/>
    </location>
</feature>
<name>A0A7Z0D6G9_9ACTN</name>
<dbReference type="InterPro" id="IPR001932">
    <property type="entry name" value="PPM-type_phosphatase-like_dom"/>
</dbReference>
<dbReference type="SUPFAM" id="SSF81606">
    <property type="entry name" value="PP2C-like"/>
    <property type="match status" value="1"/>
</dbReference>
<dbReference type="RefSeq" id="WP_179443821.1">
    <property type="nucleotide sequence ID" value="NZ_JACBZS010000001.1"/>
</dbReference>
<evidence type="ECO:0000313" key="3">
    <source>
        <dbReference type="EMBL" id="NYI69792.1"/>
    </source>
</evidence>
<dbReference type="SMART" id="SM00331">
    <property type="entry name" value="PP2C_SIG"/>
    <property type="match status" value="1"/>
</dbReference>
<dbReference type="AlphaFoldDB" id="A0A7Z0D6G9"/>
<feature type="region of interest" description="Disordered" evidence="1">
    <location>
        <begin position="373"/>
        <end position="425"/>
    </location>
</feature>
<dbReference type="Pfam" id="PF13672">
    <property type="entry name" value="PP2C_2"/>
    <property type="match status" value="1"/>
</dbReference>